<dbReference type="RefSeq" id="WP_126979840.1">
    <property type="nucleotide sequence ID" value="NZ_PQSP01000003.1"/>
</dbReference>
<dbReference type="Pfam" id="PF13472">
    <property type="entry name" value="Lipase_GDSL_2"/>
    <property type="match status" value="1"/>
</dbReference>
<gene>
    <name evidence="2" type="primary">tesA_2</name>
    <name evidence="2" type="ORF">CUZ56_01631</name>
</gene>
<dbReference type="Proteomes" id="UP000286947">
    <property type="component" value="Unassembled WGS sequence"/>
</dbReference>
<reference evidence="2 3" key="1">
    <citation type="submission" date="2018-01" db="EMBL/GenBank/DDBJ databases">
        <title>Saezia sanguinis gen. nov., sp. nov., in the order Burkholderiales isolated from human blood.</title>
        <authorList>
            <person name="Medina-Pascual M.J."/>
            <person name="Valdezate S."/>
            <person name="Monzon S."/>
            <person name="Cuesta I."/>
            <person name="Carrasco G."/>
            <person name="Villalon P."/>
            <person name="Saez-Nieto J.A."/>
        </authorList>
    </citation>
    <scope>NUCLEOTIDE SEQUENCE [LARGE SCALE GENOMIC DNA]</scope>
    <source>
        <strain evidence="2 3">CNM695-12</strain>
    </source>
</reference>
<dbReference type="PANTHER" id="PTHR30383">
    <property type="entry name" value="THIOESTERASE 1/PROTEASE 1/LYSOPHOSPHOLIPASE L1"/>
    <property type="match status" value="1"/>
</dbReference>
<dbReference type="PROSITE" id="PS51257">
    <property type="entry name" value="PROKAR_LIPOPROTEIN"/>
    <property type="match status" value="1"/>
</dbReference>
<dbReference type="SUPFAM" id="SSF52266">
    <property type="entry name" value="SGNH hydrolase"/>
    <property type="match status" value="1"/>
</dbReference>
<organism evidence="2 3">
    <name type="scientific">Saezia sanguinis</name>
    <dbReference type="NCBI Taxonomy" id="1965230"/>
    <lineage>
        <taxon>Bacteria</taxon>
        <taxon>Pseudomonadati</taxon>
        <taxon>Pseudomonadota</taxon>
        <taxon>Betaproteobacteria</taxon>
        <taxon>Burkholderiales</taxon>
        <taxon>Saeziaceae</taxon>
        <taxon>Saezia</taxon>
    </lineage>
</organism>
<evidence type="ECO:0000313" key="2">
    <source>
        <dbReference type="EMBL" id="RUS66837.1"/>
    </source>
</evidence>
<dbReference type="OrthoDB" id="9786188at2"/>
<dbReference type="Gene3D" id="3.40.50.1110">
    <property type="entry name" value="SGNH hydrolase"/>
    <property type="match status" value="1"/>
</dbReference>
<feature type="domain" description="SGNH hydrolase-type esterase" evidence="1">
    <location>
        <begin position="46"/>
        <end position="203"/>
    </location>
</feature>
<dbReference type="InterPro" id="IPR051532">
    <property type="entry name" value="Ester_Hydrolysis_Enzymes"/>
</dbReference>
<dbReference type="GO" id="GO:0004622">
    <property type="term" value="F:phosphatidylcholine lysophospholipase activity"/>
    <property type="evidence" value="ECO:0007669"/>
    <property type="project" value="TreeGrafter"/>
</dbReference>
<dbReference type="PANTHER" id="PTHR30383:SF24">
    <property type="entry name" value="THIOESTERASE 1_PROTEASE 1_LYSOPHOSPHOLIPASE L1"/>
    <property type="match status" value="1"/>
</dbReference>
<dbReference type="AlphaFoldDB" id="A0A433SDM7"/>
<comment type="caution">
    <text evidence="2">The sequence shown here is derived from an EMBL/GenBank/DDBJ whole genome shotgun (WGS) entry which is preliminary data.</text>
</comment>
<evidence type="ECO:0000313" key="3">
    <source>
        <dbReference type="Proteomes" id="UP000286947"/>
    </source>
</evidence>
<proteinExistence type="predicted"/>
<dbReference type="EC" id="3.1.2.-" evidence="2"/>
<dbReference type="InterPro" id="IPR013830">
    <property type="entry name" value="SGNH_hydro"/>
</dbReference>
<dbReference type="InterPro" id="IPR036514">
    <property type="entry name" value="SGNH_hydro_sf"/>
</dbReference>
<evidence type="ECO:0000259" key="1">
    <source>
        <dbReference type="Pfam" id="PF13472"/>
    </source>
</evidence>
<accession>A0A433SDM7</accession>
<sequence length="226" mass="24284">MSLLERRHFLNIALGAFSAGCTGFLGACARPNPPLATVLSGSTVLALGDSLTFGTGASPETSYPAVLAQITGWNVINAGIPGEVSARTLRRLPRLLEKYNPHLVLTCIGTNDFFTQLPEDSIYANIFNICDRIKTASTQQMLIAVPDFIRNPKMIPPLEDAPMYQRIAQALDIPLQQGALAQVLMQPGLRSDAIHANAKGYALFAQLIAQSLHTAGLWNGLSGNRT</sequence>
<keyword evidence="2" id="KW-0378">Hydrolase</keyword>
<keyword evidence="3" id="KW-1185">Reference proteome</keyword>
<protein>
    <submittedName>
        <fullName evidence="2">Acyl-CoA thioesterase 1</fullName>
        <ecNumber evidence="2">3.1.2.-</ecNumber>
    </submittedName>
</protein>
<dbReference type="EMBL" id="PQSP01000003">
    <property type="protein sequence ID" value="RUS66837.1"/>
    <property type="molecule type" value="Genomic_DNA"/>
</dbReference>
<name>A0A433SDM7_9BURK</name>